<dbReference type="Proteomes" id="UP001629744">
    <property type="component" value="Unassembled WGS sequence"/>
</dbReference>
<dbReference type="RefSeq" id="WP_348605328.1">
    <property type="nucleotide sequence ID" value="NZ_CP157276.1"/>
</dbReference>
<keyword evidence="3" id="KW-1185">Reference proteome</keyword>
<name>A0ABW9G0F5_9NOCA</name>
<feature type="compositionally biased region" description="Basic and acidic residues" evidence="1">
    <location>
        <begin position="75"/>
        <end position="84"/>
    </location>
</feature>
<dbReference type="Pfam" id="PF05120">
    <property type="entry name" value="GvpG"/>
    <property type="match status" value="1"/>
</dbReference>
<sequence length="84" mass="9359">MGIFTAIFGLPLAPVRGVMWISEIVRRQVEEEMYSPAALRRRLEEVDDARSSGQLSEEEAALAEKQILDSMTHPEGADDAGRQE</sequence>
<gene>
    <name evidence="2" type="ORF">ABEU19_004877</name>
</gene>
<organism evidence="2 3">
    <name type="scientific">Prescottella soli</name>
    <dbReference type="NCBI Taxonomy" id="1543852"/>
    <lineage>
        <taxon>Bacteria</taxon>
        <taxon>Bacillati</taxon>
        <taxon>Actinomycetota</taxon>
        <taxon>Actinomycetes</taxon>
        <taxon>Mycobacteriales</taxon>
        <taxon>Nocardiaceae</taxon>
        <taxon>Prescottella</taxon>
    </lineage>
</organism>
<dbReference type="InterPro" id="IPR007804">
    <property type="entry name" value="GvpG"/>
</dbReference>
<dbReference type="EMBL" id="JBDLNU010000007">
    <property type="protein sequence ID" value="MFM1731316.1"/>
    <property type="molecule type" value="Genomic_DNA"/>
</dbReference>
<reference evidence="2 3" key="1">
    <citation type="submission" date="2023-11" db="EMBL/GenBank/DDBJ databases">
        <authorList>
            <person name="Val-Calvo J."/>
            <person name="Scortti M."/>
            <person name="Vazquez-Boland J."/>
        </authorList>
    </citation>
    <scope>NUCLEOTIDE SEQUENCE [LARGE SCALE GENOMIC DNA]</scope>
    <source>
        <strain evidence="2 3">DSM 46662</strain>
    </source>
</reference>
<comment type="caution">
    <text evidence="2">The sequence shown here is derived from an EMBL/GenBank/DDBJ whole genome shotgun (WGS) entry which is preliminary data.</text>
</comment>
<evidence type="ECO:0000313" key="2">
    <source>
        <dbReference type="EMBL" id="MFM1731316.1"/>
    </source>
</evidence>
<feature type="region of interest" description="Disordered" evidence="1">
    <location>
        <begin position="46"/>
        <end position="84"/>
    </location>
</feature>
<evidence type="ECO:0000256" key="1">
    <source>
        <dbReference type="SAM" id="MobiDB-lite"/>
    </source>
</evidence>
<protein>
    <submittedName>
        <fullName evidence="2">Gas vesicle protein GvpG</fullName>
    </submittedName>
</protein>
<evidence type="ECO:0000313" key="3">
    <source>
        <dbReference type="Proteomes" id="UP001629744"/>
    </source>
</evidence>
<accession>A0ABW9G0F5</accession>
<proteinExistence type="predicted"/>